<gene>
    <name evidence="1" type="ORF">H2198_010966</name>
</gene>
<evidence type="ECO:0000313" key="2">
    <source>
        <dbReference type="Proteomes" id="UP001172386"/>
    </source>
</evidence>
<comment type="caution">
    <text evidence="1">The sequence shown here is derived from an EMBL/GenBank/DDBJ whole genome shotgun (WGS) entry which is preliminary data.</text>
</comment>
<accession>A0ACC2ZMB3</accession>
<organism evidence="1 2">
    <name type="scientific">Neophaeococcomyces mojaviensis</name>
    <dbReference type="NCBI Taxonomy" id="3383035"/>
    <lineage>
        <taxon>Eukaryota</taxon>
        <taxon>Fungi</taxon>
        <taxon>Dikarya</taxon>
        <taxon>Ascomycota</taxon>
        <taxon>Pezizomycotina</taxon>
        <taxon>Eurotiomycetes</taxon>
        <taxon>Chaetothyriomycetidae</taxon>
        <taxon>Chaetothyriales</taxon>
        <taxon>Chaetothyriales incertae sedis</taxon>
        <taxon>Neophaeococcomyces</taxon>
    </lineage>
</organism>
<name>A0ACC2ZMB3_9EURO</name>
<evidence type="ECO:0000313" key="1">
    <source>
        <dbReference type="EMBL" id="KAJ9648674.1"/>
    </source>
</evidence>
<reference evidence="1" key="1">
    <citation type="submission" date="2022-10" db="EMBL/GenBank/DDBJ databases">
        <title>Culturing micro-colonial fungi from biological soil crusts in the Mojave desert and describing Neophaeococcomyces mojavensis, and introducing the new genera and species Taxawa tesnikishii.</title>
        <authorList>
            <person name="Kurbessoian T."/>
            <person name="Stajich J.E."/>
        </authorList>
    </citation>
    <scope>NUCLEOTIDE SEQUENCE</scope>
    <source>
        <strain evidence="1">JES_112</strain>
    </source>
</reference>
<keyword evidence="2" id="KW-1185">Reference proteome</keyword>
<dbReference type="EMBL" id="JAPDRQ010000458">
    <property type="protein sequence ID" value="KAJ9648674.1"/>
    <property type="molecule type" value="Genomic_DNA"/>
</dbReference>
<dbReference type="Proteomes" id="UP001172386">
    <property type="component" value="Unassembled WGS sequence"/>
</dbReference>
<protein>
    <submittedName>
        <fullName evidence="1">Uncharacterized protein</fullName>
    </submittedName>
</protein>
<proteinExistence type="predicted"/>
<sequence length="560" mass="61801">MQGQGQCAGQQQAEPAAGGGPGQHRQRVTALGPPQRVAGQRQGDGHEQQVDPFRFGPGAEQRQRGGKQGQRQAVQQAQAGQGDRAGIKQGGRRRLHRGSFLAQQLLYSNISVPQPTRSDMNTVSRADRRLPVTVLSGFLGAGKTTLLNQILRNREGLRVAVIVNDMSEVNIDAQLVRDGGAELRRTEETLVEFSNGCICCTLRDDLLQEVRRLADAGRYDYLLIESTGIGEPMPVAATFAVRDEHGFSLSDIARLDTMVTVVDGSAFLADFGSTSRLAERGQQAGPDDDRGVVDLLCEQVEFADVIVVSKVDQVDDEVLQDTLAVLRGLNRDAKLLLSSFGDVPLAELLDTGRFDMERAQRAPGWVKELRGEHTPETEEYGIGSFVYRSRRPFHPARFARALQSGMPSVIRSKGWFWLANRMDWVGELNTVGAATRTQAAGFWYAARDRVRAGLEDTAPLLPPTPLPYSDLGWARQQADCWSAPLPGPEEFPDAAAHSAMQRLWHPLWGDRRQELVVIGVHMDERAVRAQLDACLLNDQELRAGPLLWQQLPQAFPVWKR</sequence>